<dbReference type="RefSeq" id="WP_130607454.1">
    <property type="nucleotide sequence ID" value="NZ_AP019400.1"/>
</dbReference>
<keyword evidence="8" id="KW-0325">Glycoprotein</keyword>
<evidence type="ECO:0000259" key="14">
    <source>
        <dbReference type="Pfam" id="PF17753"/>
    </source>
</evidence>
<dbReference type="EMBL" id="AP019400">
    <property type="protein sequence ID" value="BBI32724.1"/>
    <property type="molecule type" value="Genomic_DNA"/>
</dbReference>
<dbReference type="Pfam" id="PF00703">
    <property type="entry name" value="Glyco_hydro_2"/>
    <property type="match status" value="1"/>
</dbReference>
<accession>A0A3T1D3Q3</accession>
<dbReference type="Pfam" id="PF22666">
    <property type="entry name" value="Glyco_hydro_2_N2"/>
    <property type="match status" value="1"/>
</dbReference>
<dbReference type="GO" id="GO:0005576">
    <property type="term" value="C:extracellular region"/>
    <property type="evidence" value="ECO:0007669"/>
    <property type="project" value="UniProtKB-SubCell"/>
</dbReference>
<evidence type="ECO:0000259" key="15">
    <source>
        <dbReference type="Pfam" id="PF17786"/>
    </source>
</evidence>
<sequence length="824" mass="94898">MHMLTLNGAWKMKKTDELEWIDATVPGSVFNDLLRAGKMKDPFYRDNEQEILELTKSDFEYKRSFILAEDALAHDIVLLRCEGLDTLCELFINGTLVLKSDNMHRTYETDVKDFLVTGRNDIHVILRSPTRYVLDKDKEMFLTSCADAVPGISHLRKAHSMFGWDWGPQLPDSGIWRNISLCAYDQGRIDDVNVTQKHSDNSVSLDIHVDIKQWKNSDLSIRATLISPEGKVWEQETNASPSLTDTSITLDITNPQIWWPNNYGSQPLYSLRVFLLDGTTIIDEKTLNIGLRTMKIRQAKDEWGESFEFEVNGKSIFAMGANYIPEDNVFGRLSFERTEKLLKSCVEANYNCVRVWGGGYYPEDYFYDLCDQYGLIVWQDHMYACGAYDFNDEFKENIKLETIDNVKRLRHHACLGIWSGNNELEYAWALWEWTERYGEKLRDDYLRQFEEFLPALNDSLDPGTFYWRSSPSSYGGIDDPNNESVGDMHYWDVWHGRKPITEYRTLFPRFMSEFGLQSFPSLKTVETFTLPADRNIFSSVMEAHQKNGTGNEKILYYISEYFKYPKNFDSLLYVSQLIQAEGMRVAVEHWRRNRGRCMGAIYWQLNDIWPGASWSSLDYFGRWKATHHSAKRFFAPVLASACEEGTSVALHVTNETLNPVEGRLSWRLLNHLSEVIQSGEVAVSLDALSTKEAIGLDFSDVLDNKQKLRQSYLAFELTVDNHPVSGGSVLFVKSKHFDYLDPRISASITESQDSFIIELNSQAFANYVLLDLKTADALWSDNVFDLSADRTKTVTVKKDSLSEALTLEAFQEHLTIRSLYDTYE</sequence>
<feature type="domain" description="Glycoside hydrolase family 2 immunoglobulin-like beta-sandwich" evidence="13">
    <location>
        <begin position="188"/>
        <end position="292"/>
    </location>
</feature>
<keyword evidence="7" id="KW-0378">Hydrolase</keyword>
<dbReference type="KEGG" id="cohn:KCTCHS21_21230"/>
<comment type="pathway">
    <text evidence="3">Glycan metabolism; N-glycan degradation.</text>
</comment>
<evidence type="ECO:0000256" key="11">
    <source>
        <dbReference type="ARBA" id="ARBA00041069"/>
    </source>
</evidence>
<evidence type="ECO:0000256" key="2">
    <source>
        <dbReference type="ARBA" id="ARBA00004613"/>
    </source>
</evidence>
<dbReference type="InterPro" id="IPR013783">
    <property type="entry name" value="Ig-like_fold"/>
</dbReference>
<evidence type="ECO:0000256" key="5">
    <source>
        <dbReference type="ARBA" id="ARBA00012754"/>
    </source>
</evidence>
<evidence type="ECO:0000256" key="9">
    <source>
        <dbReference type="ARBA" id="ARBA00023295"/>
    </source>
</evidence>
<dbReference type="SUPFAM" id="SSF51445">
    <property type="entry name" value="(Trans)glycosidases"/>
    <property type="match status" value="1"/>
</dbReference>
<keyword evidence="6" id="KW-0964">Secreted</keyword>
<keyword evidence="18" id="KW-1185">Reference proteome</keyword>
<dbReference type="AlphaFoldDB" id="A0A3T1D3Q3"/>
<dbReference type="GO" id="GO:0004567">
    <property type="term" value="F:beta-mannosidase activity"/>
    <property type="evidence" value="ECO:0007669"/>
    <property type="project" value="UniProtKB-EC"/>
</dbReference>
<dbReference type="EC" id="3.2.1.25" evidence="5"/>
<name>A0A3T1D3Q3_9BACL</name>
<comment type="catalytic activity">
    <reaction evidence="1">
        <text>Hydrolysis of terminal, non-reducing beta-D-mannose residues in beta-D-mannosides.</text>
        <dbReference type="EC" id="3.2.1.25"/>
    </reaction>
</comment>
<protein>
    <recommendedName>
        <fullName evidence="11">Beta-mannosidase B</fullName>
        <ecNumber evidence="5">3.2.1.25</ecNumber>
    </recommendedName>
    <alternativeName>
        <fullName evidence="12">Mannanase B</fullName>
    </alternativeName>
</protein>
<dbReference type="Gene3D" id="2.60.40.10">
    <property type="entry name" value="Immunoglobulins"/>
    <property type="match status" value="3"/>
</dbReference>
<dbReference type="Proteomes" id="UP000289856">
    <property type="component" value="Chromosome"/>
</dbReference>
<dbReference type="InterPro" id="IPR054593">
    <property type="entry name" value="Beta-mannosidase-like_N2"/>
</dbReference>
<dbReference type="OrthoDB" id="9801077at2"/>
<dbReference type="InterPro" id="IPR041447">
    <property type="entry name" value="Mannosidase_ig"/>
</dbReference>
<feature type="domain" description="Mannosidase Ig/CBM-like" evidence="15">
    <location>
        <begin position="647"/>
        <end position="736"/>
    </location>
</feature>
<evidence type="ECO:0000256" key="6">
    <source>
        <dbReference type="ARBA" id="ARBA00022525"/>
    </source>
</evidence>
<comment type="subcellular location">
    <subcellularLocation>
        <location evidence="2">Secreted</location>
    </subcellularLocation>
</comment>
<evidence type="ECO:0000256" key="10">
    <source>
        <dbReference type="ARBA" id="ARBA00038429"/>
    </source>
</evidence>
<evidence type="ECO:0000256" key="4">
    <source>
        <dbReference type="ARBA" id="ARBA00011738"/>
    </source>
</evidence>
<dbReference type="InterPro" id="IPR050887">
    <property type="entry name" value="Beta-mannosidase_GH2"/>
</dbReference>
<evidence type="ECO:0000259" key="16">
    <source>
        <dbReference type="Pfam" id="PF22666"/>
    </source>
</evidence>
<dbReference type="Gene3D" id="3.20.20.80">
    <property type="entry name" value="Glycosidases"/>
    <property type="match status" value="1"/>
</dbReference>
<dbReference type="PANTHER" id="PTHR43730">
    <property type="entry name" value="BETA-MANNOSIDASE"/>
    <property type="match status" value="1"/>
</dbReference>
<keyword evidence="9" id="KW-0326">Glycosidase</keyword>
<dbReference type="InterPro" id="IPR036156">
    <property type="entry name" value="Beta-gal/glucu_dom_sf"/>
</dbReference>
<feature type="domain" description="Beta-mannosidase Ig-fold" evidence="14">
    <location>
        <begin position="741"/>
        <end position="822"/>
    </location>
</feature>
<dbReference type="SUPFAM" id="SSF49785">
    <property type="entry name" value="Galactose-binding domain-like"/>
    <property type="match status" value="1"/>
</dbReference>
<evidence type="ECO:0000313" key="17">
    <source>
        <dbReference type="EMBL" id="BBI32724.1"/>
    </source>
</evidence>
<dbReference type="InterPro" id="IPR017853">
    <property type="entry name" value="GH"/>
</dbReference>
<dbReference type="SUPFAM" id="SSF49303">
    <property type="entry name" value="beta-Galactosidase/glucuronidase domain"/>
    <property type="match status" value="2"/>
</dbReference>
<dbReference type="InterPro" id="IPR041625">
    <property type="entry name" value="Beta-mannosidase_Ig"/>
</dbReference>
<dbReference type="Pfam" id="PF17753">
    <property type="entry name" value="Ig_mannosidase"/>
    <property type="match status" value="1"/>
</dbReference>
<comment type="similarity">
    <text evidence="10">Belongs to the glycosyl hydrolase 2 family. Beta-mannosidase B subfamily.</text>
</comment>
<dbReference type="InterPro" id="IPR006102">
    <property type="entry name" value="Ig-like_GH2"/>
</dbReference>
<proteinExistence type="inferred from homology"/>
<dbReference type="Gene3D" id="2.60.120.260">
    <property type="entry name" value="Galactose-binding domain-like"/>
    <property type="match status" value="1"/>
</dbReference>
<dbReference type="FunFam" id="3.20.20.80:FF:000050">
    <property type="entry name" value="Beta-mannosidase B"/>
    <property type="match status" value="1"/>
</dbReference>
<organism evidence="17 18">
    <name type="scientific">Cohnella abietis</name>
    <dbReference type="NCBI Taxonomy" id="2507935"/>
    <lineage>
        <taxon>Bacteria</taxon>
        <taxon>Bacillati</taxon>
        <taxon>Bacillota</taxon>
        <taxon>Bacilli</taxon>
        <taxon>Bacillales</taxon>
        <taxon>Paenibacillaceae</taxon>
        <taxon>Cohnella</taxon>
    </lineage>
</organism>
<evidence type="ECO:0000256" key="12">
    <source>
        <dbReference type="ARBA" id="ARBA00041614"/>
    </source>
</evidence>
<gene>
    <name evidence="17" type="ORF">KCTCHS21_21230</name>
</gene>
<evidence type="ECO:0000256" key="1">
    <source>
        <dbReference type="ARBA" id="ARBA00000829"/>
    </source>
</evidence>
<evidence type="ECO:0000256" key="7">
    <source>
        <dbReference type="ARBA" id="ARBA00022801"/>
    </source>
</evidence>
<dbReference type="PANTHER" id="PTHR43730:SF1">
    <property type="entry name" value="BETA-MANNOSIDASE"/>
    <property type="match status" value="1"/>
</dbReference>
<dbReference type="InterPro" id="IPR008979">
    <property type="entry name" value="Galactose-bd-like_sf"/>
</dbReference>
<evidence type="ECO:0000259" key="13">
    <source>
        <dbReference type="Pfam" id="PF00703"/>
    </source>
</evidence>
<feature type="domain" description="Beta-mannosidase-like galactose-binding" evidence="16">
    <location>
        <begin position="10"/>
        <end position="177"/>
    </location>
</feature>
<comment type="subunit">
    <text evidence="4">Homodimer.</text>
</comment>
<evidence type="ECO:0000256" key="3">
    <source>
        <dbReference type="ARBA" id="ARBA00004740"/>
    </source>
</evidence>
<reference evidence="17 18" key="1">
    <citation type="submission" date="2019-01" db="EMBL/GenBank/DDBJ databases">
        <title>Complete genome sequence of Cohnella hallensis HS21 isolated from Korean fir (Abies koreana) rhizospheric soil.</title>
        <authorList>
            <person name="Jiang L."/>
            <person name="Kang S.W."/>
            <person name="Kim S."/>
            <person name="Jung J."/>
            <person name="Kim C.Y."/>
            <person name="Kim D.H."/>
            <person name="Kim S.W."/>
            <person name="Lee J."/>
        </authorList>
    </citation>
    <scope>NUCLEOTIDE SEQUENCE [LARGE SCALE GENOMIC DNA]</scope>
    <source>
        <strain evidence="17 18">HS21</strain>
    </source>
</reference>
<evidence type="ECO:0000256" key="8">
    <source>
        <dbReference type="ARBA" id="ARBA00023180"/>
    </source>
</evidence>
<dbReference type="GO" id="GO:0005975">
    <property type="term" value="P:carbohydrate metabolic process"/>
    <property type="evidence" value="ECO:0007669"/>
    <property type="project" value="InterPro"/>
</dbReference>
<dbReference type="Pfam" id="PF17786">
    <property type="entry name" value="Mannosidase_ig"/>
    <property type="match status" value="1"/>
</dbReference>
<evidence type="ECO:0000313" key="18">
    <source>
        <dbReference type="Proteomes" id="UP000289856"/>
    </source>
</evidence>
<dbReference type="GO" id="GO:0006516">
    <property type="term" value="P:glycoprotein catabolic process"/>
    <property type="evidence" value="ECO:0007669"/>
    <property type="project" value="TreeGrafter"/>
</dbReference>